<gene>
    <name evidence="1" type="ORF">AAA799D11_01930</name>
</gene>
<dbReference type="STRING" id="1502291.AAA799D11_01930"/>
<proteinExistence type="predicted"/>
<sequence length="583" mass="67096">MTNFTKWGASHRKIARQHLKKNQKLESLPEDILEWISVARPKVEGKTRSFLATPFWVPIYQDNHDFQMIIGGRQIFKSTACTDFIAAESTAHSGNQVCYITHDQGSLSAFSKQKLKIGTFLTNPVLSKFLRHPGNVGEISLKNNSTIYLVTDNYQYRHLEGKSPTLCVVDEAQYQDIEYFGKIHQTMMATKGKTKVFGIGGEAGSPYEKLWKSTDQREWSYDNPDCRSRLQFDCDGLVVDEYLKDVLHGRWEMQNPSAESFHGYHIPQTIFPTIPLTKQDAIEKYKIHSRFSIEFQKDDLSESLFRSHVMGMFYNSPHRPITKEMLLKCTAPYRYLSLQKSYDVRELKKTFGEHVEIAMGVDFGSGKSSFTVISIVILWKKSKRIQLVHIEKRPPENQMKQAQYIAELFKRFYCDTGVGDLGYGANQVKIIQEGGRRIDSGEPFDGVGDDKFYGCRTISDVTKPFQIFDETTDEHGDQVGRIQIDKTSSIEELINAINGVTSYKDRKCSKLIIPSRHDYEIDFLLNDLISITRKDLQNLDKITDPRQRPRKEYNHPPDSVMALIYSLMALKVIEETEWHWISA</sequence>
<dbReference type="EMBL" id="JOSY01000077">
    <property type="protein sequence ID" value="KFM14554.1"/>
    <property type="molecule type" value="Genomic_DNA"/>
</dbReference>
<protein>
    <submittedName>
        <fullName evidence="1">Terminase-like domain containing protein</fullName>
    </submittedName>
</protein>
<dbReference type="Gene3D" id="3.30.420.240">
    <property type="match status" value="1"/>
</dbReference>
<evidence type="ECO:0000313" key="2">
    <source>
        <dbReference type="Proteomes" id="UP000029386"/>
    </source>
</evidence>
<name>A0A087RM50_9ARCH</name>
<reference evidence="1 2" key="1">
    <citation type="submission" date="2014-06" db="EMBL/GenBank/DDBJ databases">
        <authorList>
            <person name="Ngugi D.K."/>
            <person name="Blom J."/>
            <person name="Alam I."/>
            <person name="Rashid M."/>
            <person name="Baalawi W."/>
            <person name="Zhang G."/>
            <person name="Hikmawan T."/>
            <person name="Guan Y."/>
            <person name="Antunes A."/>
            <person name="Siam R."/>
            <person name="El-Dorry H."/>
            <person name="Bajic V."/>
            <person name="Stingl U."/>
        </authorList>
    </citation>
    <scope>NUCLEOTIDE SEQUENCE [LARGE SCALE GENOMIC DNA]</scope>
    <source>
        <strain evidence="1">SCGC AAA799-D11</strain>
    </source>
</reference>
<dbReference type="AlphaFoldDB" id="A0A087RM50"/>
<dbReference type="InterPro" id="IPR027417">
    <property type="entry name" value="P-loop_NTPase"/>
</dbReference>
<keyword evidence="2" id="KW-1185">Reference proteome</keyword>
<evidence type="ECO:0000313" key="1">
    <source>
        <dbReference type="EMBL" id="KFM14554.1"/>
    </source>
</evidence>
<accession>A0A087RM50</accession>
<dbReference type="Proteomes" id="UP000029386">
    <property type="component" value="Unassembled WGS sequence"/>
</dbReference>
<comment type="caution">
    <text evidence="1">The sequence shown here is derived from an EMBL/GenBank/DDBJ whole genome shotgun (WGS) entry which is preliminary data.</text>
</comment>
<dbReference type="PATRIC" id="fig|1502291.3.peg.1743"/>
<organism evidence="1 2">
    <name type="scientific">Marine Group I thaumarchaeote SCGC AAA799-D11</name>
    <dbReference type="NCBI Taxonomy" id="1502291"/>
    <lineage>
        <taxon>Archaea</taxon>
        <taxon>Nitrososphaerota</taxon>
        <taxon>Marine Group I</taxon>
    </lineage>
</organism>
<dbReference type="Gene3D" id="3.40.50.300">
    <property type="entry name" value="P-loop containing nucleotide triphosphate hydrolases"/>
    <property type="match status" value="1"/>
</dbReference>